<gene>
    <name evidence="6" type="ORF">K437DRAFT_254947</name>
</gene>
<dbReference type="InterPro" id="IPR002060">
    <property type="entry name" value="Squ/phyt_synthse"/>
</dbReference>
<dbReference type="GO" id="GO:0045338">
    <property type="term" value="P:farnesyl diphosphate metabolic process"/>
    <property type="evidence" value="ECO:0007669"/>
    <property type="project" value="InterPro"/>
</dbReference>
<keyword evidence="7" id="KW-1185">Reference proteome</keyword>
<reference evidence="6 7" key="1">
    <citation type="submission" date="2014-05" db="EMBL/GenBank/DDBJ databases">
        <title>Draft genome sequence of a rare smut relative, Tilletiaria anomala UBC 951.</title>
        <authorList>
            <consortium name="DOE Joint Genome Institute"/>
            <person name="Toome M."/>
            <person name="Kuo A."/>
            <person name="Henrissat B."/>
            <person name="Lipzen A."/>
            <person name="Tritt A."/>
            <person name="Yoshinaga Y."/>
            <person name="Zane M."/>
            <person name="Barry K."/>
            <person name="Grigoriev I.V."/>
            <person name="Spatafora J.W."/>
            <person name="Aimea M.C."/>
        </authorList>
    </citation>
    <scope>NUCLEOTIDE SEQUENCE [LARGE SCALE GENOMIC DNA]</scope>
    <source>
        <strain evidence="6 7">UBC 951</strain>
    </source>
</reference>
<sequence length="576" mass="65015">MGVFDLVLLALTRPGEFRSLVHYKIWRDPLNDIKLNPKESGWDRQQMRECWKFLDLTSRSFAAVIKELKGELSRVICLYYLILRALDTIEDDMTIPADKKIPLLTSFYKKLEVPGWNFTESGPNEKDRQLLVEFDKVIAEFQLLDENYRIVISDMTAKMGAGMASYIEASSSSDNSLCVVRWQDYDLYCHFVAGLVGEGLSRLFSASGMERPWLGEQLILSNHMGLFLQKTNIIRDYAEDCEQGRFFWPKECWAAPECGFASQAAVADGIEETSPGSNVYRAKAGELGQRSMNVLSAMLLDALSHATQSLDYLAVLREQSVFNFCAIPQVMAIATLELMFANPNVLKKNVKIRKSQAVQLILRATNPRDVAWTFRRYARSMHARLSPDDPYFVRWSVELSRIEVWCETLYPSYVSAPGGADSSSTAPAPNANDARTNAMRLFGQLQKQRAVSQARALRASGTGNDEASDRQLSMFARAALSAEEREKREQKDKDDLMRFFVLMMAGMTVVIAIIAIVVFEIAWYWQSSEQDPLSLLLTAQYHTIRAKGLHVFAHLAEWGSEIFGEGVSKTASKVEL</sequence>
<evidence type="ECO:0000256" key="4">
    <source>
        <dbReference type="ARBA" id="ARBA00022679"/>
    </source>
</evidence>
<dbReference type="EC" id="2.5.1.21" evidence="3 5"/>
<dbReference type="PROSITE" id="PS01044">
    <property type="entry name" value="SQUALEN_PHYTOEN_SYN_1"/>
    <property type="match status" value="1"/>
</dbReference>
<accession>A0A066WFT4</accession>
<comment type="catalytic activity">
    <reaction evidence="5">
        <text>2 (2E,6E)-farnesyl diphosphate + NADH + H(+) = squalene + 2 diphosphate + NAD(+)</text>
        <dbReference type="Rhea" id="RHEA:32299"/>
        <dbReference type="ChEBI" id="CHEBI:15378"/>
        <dbReference type="ChEBI" id="CHEBI:15440"/>
        <dbReference type="ChEBI" id="CHEBI:33019"/>
        <dbReference type="ChEBI" id="CHEBI:57540"/>
        <dbReference type="ChEBI" id="CHEBI:57945"/>
        <dbReference type="ChEBI" id="CHEBI:175763"/>
        <dbReference type="EC" id="2.5.1.21"/>
    </reaction>
</comment>
<name>A0A066WFT4_TILAU</name>
<proteinExistence type="inferred from homology"/>
<dbReference type="InParanoid" id="A0A066WFT4"/>
<organism evidence="6 7">
    <name type="scientific">Tilletiaria anomala (strain ATCC 24038 / CBS 436.72 / UBC 951)</name>
    <dbReference type="NCBI Taxonomy" id="1037660"/>
    <lineage>
        <taxon>Eukaryota</taxon>
        <taxon>Fungi</taxon>
        <taxon>Dikarya</taxon>
        <taxon>Basidiomycota</taxon>
        <taxon>Ustilaginomycotina</taxon>
        <taxon>Exobasidiomycetes</taxon>
        <taxon>Georgefischeriales</taxon>
        <taxon>Tilletiariaceae</taxon>
        <taxon>Tilletiaria</taxon>
    </lineage>
</organism>
<dbReference type="UniPathway" id="UPA00767">
    <property type="reaction ID" value="UER00751"/>
</dbReference>
<dbReference type="OMA" id="DYAEDCE"/>
<dbReference type="FunCoup" id="A0A066WFT4">
    <property type="interactions" value="205"/>
</dbReference>
<comment type="function">
    <text evidence="5">Catalyzes the condensation of 2 farnesyl pyrophosphate (FPP) moieties to form squalene.</text>
</comment>
<evidence type="ECO:0000313" key="6">
    <source>
        <dbReference type="EMBL" id="KDN51353.1"/>
    </source>
</evidence>
<protein>
    <recommendedName>
        <fullName evidence="3 5">Squalene synthase</fullName>
        <shortName evidence="5">SQS</shortName>
        <shortName evidence="5">SS</shortName>
        <ecNumber evidence="3 5">2.5.1.21</ecNumber>
    </recommendedName>
</protein>
<comment type="caution">
    <text evidence="6">The sequence shown here is derived from an EMBL/GenBank/DDBJ whole genome shotgun (WGS) entry which is preliminary data.</text>
</comment>
<dbReference type="InterPro" id="IPR033904">
    <property type="entry name" value="Trans_IPPS_HH"/>
</dbReference>
<dbReference type="EMBL" id="JMSN01000017">
    <property type="protein sequence ID" value="KDN51353.1"/>
    <property type="molecule type" value="Genomic_DNA"/>
</dbReference>
<keyword evidence="5" id="KW-1133">Transmembrane helix</keyword>
<comment type="pathway">
    <text evidence="5">Terpene metabolism; lanosterol biosynthesis; lanosterol from farnesyl diphosphate: step 1/3.</text>
</comment>
<dbReference type="SFLD" id="SFLDS00005">
    <property type="entry name" value="Isoprenoid_Synthase_Type_I"/>
    <property type="match status" value="1"/>
</dbReference>
<dbReference type="AlphaFoldDB" id="A0A066WFT4"/>
<keyword evidence="5" id="KW-0812">Transmembrane</keyword>
<dbReference type="GO" id="GO:0051996">
    <property type="term" value="F:squalene synthase [NAD(P)H] activity"/>
    <property type="evidence" value="ECO:0007669"/>
    <property type="project" value="UniProtKB-UniRule"/>
</dbReference>
<dbReference type="InterPro" id="IPR019845">
    <property type="entry name" value="Squalene/phytoene_synthase_CS"/>
</dbReference>
<dbReference type="FunFam" id="1.10.600.10:FF:000034">
    <property type="entry name" value="Farnesyl-diphosphate farnesyltransferase"/>
    <property type="match status" value="1"/>
</dbReference>
<dbReference type="RefSeq" id="XP_013244689.1">
    <property type="nucleotide sequence ID" value="XM_013389235.1"/>
</dbReference>
<comment type="similarity">
    <text evidence="2 5">Belongs to the phytoene/squalene synthase family.</text>
</comment>
<dbReference type="SFLD" id="SFLDG01018">
    <property type="entry name" value="Squalene/Phytoene_Synthase_Lik"/>
    <property type="match status" value="1"/>
</dbReference>
<keyword evidence="4 5" id="KW-0808">Transferase</keyword>
<dbReference type="GO" id="GO:0055056">
    <property type="term" value="F:D-glucose transmembrane transporter activity"/>
    <property type="evidence" value="ECO:0007669"/>
    <property type="project" value="UniProtKB-UniRule"/>
</dbReference>
<dbReference type="GO" id="GO:0006696">
    <property type="term" value="P:ergosterol biosynthetic process"/>
    <property type="evidence" value="ECO:0007669"/>
    <property type="project" value="TreeGrafter"/>
</dbReference>
<evidence type="ECO:0000256" key="1">
    <source>
        <dbReference type="ARBA" id="ARBA00001946"/>
    </source>
</evidence>
<dbReference type="CDD" id="cd00683">
    <property type="entry name" value="Trans_IPPS_HH"/>
    <property type="match status" value="1"/>
</dbReference>
<dbReference type="InterPro" id="IPR008949">
    <property type="entry name" value="Isoprenoid_synthase_dom_sf"/>
</dbReference>
<comment type="catalytic activity">
    <reaction evidence="5">
        <text>2 (2E,6E)-farnesyl diphosphate + NADPH + H(+) = squalene + 2 diphosphate + NADP(+)</text>
        <dbReference type="Rhea" id="RHEA:32295"/>
        <dbReference type="ChEBI" id="CHEBI:15378"/>
        <dbReference type="ChEBI" id="CHEBI:15440"/>
        <dbReference type="ChEBI" id="CHEBI:33019"/>
        <dbReference type="ChEBI" id="CHEBI:57783"/>
        <dbReference type="ChEBI" id="CHEBI:58349"/>
        <dbReference type="ChEBI" id="CHEBI:175763"/>
        <dbReference type="EC" id="2.5.1.21"/>
    </reaction>
</comment>
<dbReference type="Proteomes" id="UP000027361">
    <property type="component" value="Unassembled WGS sequence"/>
</dbReference>
<dbReference type="InterPro" id="IPR044844">
    <property type="entry name" value="Trans_IPPS_euk-type"/>
</dbReference>
<dbReference type="Gene3D" id="1.10.600.10">
    <property type="entry name" value="Farnesyl Diphosphate Synthase"/>
    <property type="match status" value="1"/>
</dbReference>
<dbReference type="HOGENOM" id="CLU_031981_2_2_1"/>
<feature type="transmembrane region" description="Helical" evidence="5">
    <location>
        <begin position="499"/>
        <end position="525"/>
    </location>
</feature>
<comment type="cofactor">
    <cofactor evidence="1 5">
        <name>Mg(2+)</name>
        <dbReference type="ChEBI" id="CHEBI:18420"/>
    </cofactor>
</comment>
<dbReference type="Pfam" id="PF00494">
    <property type="entry name" value="SQS_PSY"/>
    <property type="match status" value="1"/>
</dbReference>
<evidence type="ECO:0000313" key="7">
    <source>
        <dbReference type="Proteomes" id="UP000027361"/>
    </source>
</evidence>
<dbReference type="PANTHER" id="PTHR11626">
    <property type="entry name" value="FARNESYL-DIPHOSPHATE FARNESYLTRANSFERASE"/>
    <property type="match status" value="1"/>
</dbReference>
<dbReference type="GeneID" id="25264023"/>
<evidence type="ECO:0000256" key="5">
    <source>
        <dbReference type="RuleBase" id="RU368088"/>
    </source>
</evidence>
<dbReference type="NCBIfam" id="TIGR01559">
    <property type="entry name" value="squal_synth"/>
    <property type="match status" value="1"/>
</dbReference>
<dbReference type="PANTHER" id="PTHR11626:SF2">
    <property type="entry name" value="SQUALENE SYNTHASE"/>
    <property type="match status" value="1"/>
</dbReference>
<keyword evidence="5" id="KW-0472">Membrane</keyword>
<dbReference type="PROSITE" id="PS01045">
    <property type="entry name" value="SQUALEN_PHYTOEN_SYN_2"/>
    <property type="match status" value="1"/>
</dbReference>
<evidence type="ECO:0000256" key="3">
    <source>
        <dbReference type="ARBA" id="ARBA00012373"/>
    </source>
</evidence>
<evidence type="ECO:0000256" key="2">
    <source>
        <dbReference type="ARBA" id="ARBA00006251"/>
    </source>
</evidence>
<dbReference type="SUPFAM" id="SSF48576">
    <property type="entry name" value="Terpenoid synthases"/>
    <property type="match status" value="1"/>
</dbReference>
<dbReference type="GO" id="GO:0005789">
    <property type="term" value="C:endoplasmic reticulum membrane"/>
    <property type="evidence" value="ECO:0007669"/>
    <property type="project" value="TreeGrafter"/>
</dbReference>
<dbReference type="InterPro" id="IPR006449">
    <property type="entry name" value="Squal_synth-like"/>
</dbReference>
<dbReference type="STRING" id="1037660.A0A066WFT4"/>
<dbReference type="OrthoDB" id="431150at2759"/>